<dbReference type="InterPro" id="IPR010255">
    <property type="entry name" value="Haem_peroxidase_sf"/>
</dbReference>
<feature type="binding site" description="axial binding residue" evidence="6">
    <location>
        <position position="417"/>
    </location>
    <ligand>
        <name>heme b</name>
        <dbReference type="ChEBI" id="CHEBI:60344"/>
    </ligand>
    <ligandPart>
        <name>Fe</name>
        <dbReference type="ChEBI" id="CHEBI:18248"/>
    </ligandPart>
</feature>
<dbReference type="GO" id="GO:0051213">
    <property type="term" value="F:dioxygenase activity"/>
    <property type="evidence" value="ECO:0007669"/>
    <property type="project" value="UniProtKB-KW"/>
</dbReference>
<dbReference type="Proteomes" id="UP000799776">
    <property type="component" value="Unassembled WGS sequence"/>
</dbReference>
<dbReference type="SUPFAM" id="SSF48264">
    <property type="entry name" value="Cytochrome P450"/>
    <property type="match status" value="1"/>
</dbReference>
<evidence type="ECO:0000256" key="4">
    <source>
        <dbReference type="ARBA" id="ARBA00023002"/>
    </source>
</evidence>
<dbReference type="AlphaFoldDB" id="A0A9P4LWY4"/>
<dbReference type="GO" id="GO:0005506">
    <property type="term" value="F:iron ion binding"/>
    <property type="evidence" value="ECO:0007669"/>
    <property type="project" value="InterPro"/>
</dbReference>
<dbReference type="Gene3D" id="1.10.640.10">
    <property type="entry name" value="Haem peroxidase domain superfamily, animal type"/>
    <property type="match status" value="1"/>
</dbReference>
<dbReference type="GO" id="GO:0006631">
    <property type="term" value="P:fatty acid metabolic process"/>
    <property type="evidence" value="ECO:0007669"/>
    <property type="project" value="UniProtKB-ARBA"/>
</dbReference>
<proteinExistence type="predicted"/>
<dbReference type="FunFam" id="1.10.640.10:FF:000005">
    <property type="entry name" value="Fatty acid oxygenase"/>
    <property type="match status" value="1"/>
</dbReference>
<evidence type="ECO:0000313" key="8">
    <source>
        <dbReference type="EMBL" id="KAF2087527.1"/>
    </source>
</evidence>
<organism evidence="8 9">
    <name type="scientific">Saccharata proteae CBS 121410</name>
    <dbReference type="NCBI Taxonomy" id="1314787"/>
    <lineage>
        <taxon>Eukaryota</taxon>
        <taxon>Fungi</taxon>
        <taxon>Dikarya</taxon>
        <taxon>Ascomycota</taxon>
        <taxon>Pezizomycotina</taxon>
        <taxon>Dothideomycetes</taxon>
        <taxon>Dothideomycetes incertae sedis</taxon>
        <taxon>Botryosphaeriales</taxon>
        <taxon>Saccharataceae</taxon>
        <taxon>Saccharata</taxon>
    </lineage>
</organism>
<evidence type="ECO:0000256" key="3">
    <source>
        <dbReference type="ARBA" id="ARBA00022964"/>
    </source>
</evidence>
<dbReference type="PROSITE" id="PS50292">
    <property type="entry name" value="PEROXIDASE_3"/>
    <property type="match status" value="1"/>
</dbReference>
<sequence length="1119" mass="125757">MLRRLTTFKKEKKKENGQMNGSDEKKITAQDDSPQDEEVPSEEPRNEVASVFSQFANLLHASRRPLPTQSGDGSYLEKEAPAGLMGDLKALGFKDISTLKDVMENKAKKELVDDKTYLMERVIQLVAGLPANSETRFDLTNAFVGELWDNLEHPPVSYLGPQFAYRQADGSYNNIMYPHLGAANTPYARTVQPKTIQPGALPDPGLIFDSIFVRHEFTPHPNNVSSVLFYWASLIIHDLFQTDHKDFNISKTSSYLDLSPLYGDNQADQDTIRTFKDGKLKADCFAEQRLLGFPPGCGVLLIMFNRFHNYVVEQLALINENGRFTKPNQSLPPDMAKDAWAKYDNDLFQTGRLITCGLYINITLGDYLRTIVNLNRSNTTWTLDPRVDMAKVTGTDGTPRGIGNQVSAEFNLVYRWHSATSKRDEEWTENLYREMFGKSADEVPMQELLMGMIKWNKTMDTDPQKRPFAGLQRGAEGKYSDDGLVKIIADGVEDCAGAFGANNVPKALRAVEILGMQQARSWGLGTLNEFRKFFGLKPHEKFEDINSDPQVADQLRHLYEHPDFVEMYPGMVAEEAKKPMVPGVGIAPTFTISKAILSDAVVLVRGDRFYTNDYHPKNLTNWGYSEAHHDLNIEQGCVFYKLFLRAFPSHFKHNSIYAHYPMTIPSENRKIMRSLGREKDYSYERPAFIPPRVNITTYLGAKAVLEQQSVFKVTWGTTLEELMGKGGSHFMLSGDAPLHAKQRQMMSRALYRADWHREVKDFYEHITLKLLHEKSFKIAGKNHVDLTREQHSVGNIAHVHFASNVFSLPLKTKEHPHGIFTEHEMYMALAVIFVCIFFDFEPTKSFPLHQAARSISKTLGKLIEANVTAIKSTGWISGLVDGYVQNESYLTDYGVHMVRRLLESGLSASEVAWSQVFPTAAAMVPNQAQVFSQVIDFYLSPGGQQHLPDINRLAKLDTADADDTLMHYVAEGIRLNGTFGSYRLAASPTTISDGPGNDIPIKTGDKVFVSFVGAAKDPIVFPDPETVKLDRPLDSYIHYGEGPHTCLGMQASRVALTAMLKVVGGLDGLRRAPGPKGELKKVSRPGGFYVYMREDHGSYFPFPLTMQVCWDGELPKLEK</sequence>
<evidence type="ECO:0000256" key="7">
    <source>
        <dbReference type="SAM" id="MobiDB-lite"/>
    </source>
</evidence>
<dbReference type="GO" id="GO:0020037">
    <property type="term" value="F:heme binding"/>
    <property type="evidence" value="ECO:0007669"/>
    <property type="project" value="InterPro"/>
</dbReference>
<dbReference type="InterPro" id="IPR019791">
    <property type="entry name" value="Haem_peroxidase_animal"/>
</dbReference>
<dbReference type="CDD" id="cd20612">
    <property type="entry name" value="CYP_LDS-like_C"/>
    <property type="match status" value="1"/>
</dbReference>
<name>A0A9P4LWY4_9PEZI</name>
<keyword evidence="2 6" id="KW-0479">Metal-binding</keyword>
<keyword evidence="3" id="KW-0223">Dioxygenase</keyword>
<dbReference type="GO" id="GO:0004497">
    <property type="term" value="F:monooxygenase activity"/>
    <property type="evidence" value="ECO:0007669"/>
    <property type="project" value="InterPro"/>
</dbReference>
<dbReference type="EMBL" id="ML978719">
    <property type="protein sequence ID" value="KAF2087527.1"/>
    <property type="molecule type" value="Genomic_DNA"/>
</dbReference>
<keyword evidence="9" id="KW-1185">Reference proteome</keyword>
<dbReference type="OrthoDB" id="823504at2759"/>
<comment type="caution">
    <text evidence="8">The sequence shown here is derived from an EMBL/GenBank/DDBJ whole genome shotgun (WGS) entry which is preliminary data.</text>
</comment>
<dbReference type="SUPFAM" id="SSF48113">
    <property type="entry name" value="Heme-dependent peroxidases"/>
    <property type="match status" value="1"/>
</dbReference>
<feature type="compositionally biased region" description="Basic residues" evidence="7">
    <location>
        <begin position="1"/>
        <end position="12"/>
    </location>
</feature>
<protein>
    <submittedName>
        <fullName evidence="8">Fatty acid oxygenase PpoC</fullName>
    </submittedName>
</protein>
<evidence type="ECO:0000256" key="5">
    <source>
        <dbReference type="ARBA" id="ARBA00023004"/>
    </source>
</evidence>
<dbReference type="InterPro" id="IPR050783">
    <property type="entry name" value="Oxylipin_biosynth_metab"/>
</dbReference>
<gene>
    <name evidence="8" type="ORF">K490DRAFT_65357</name>
</gene>
<evidence type="ECO:0000256" key="2">
    <source>
        <dbReference type="ARBA" id="ARBA00022723"/>
    </source>
</evidence>
<evidence type="ECO:0000256" key="1">
    <source>
        <dbReference type="ARBA" id="ARBA00011881"/>
    </source>
</evidence>
<dbReference type="InterPro" id="IPR001128">
    <property type="entry name" value="Cyt_P450"/>
</dbReference>
<comment type="subunit">
    <text evidence="1">Homotetramer.</text>
</comment>
<dbReference type="GO" id="GO:0006979">
    <property type="term" value="P:response to oxidative stress"/>
    <property type="evidence" value="ECO:0007669"/>
    <property type="project" value="InterPro"/>
</dbReference>
<dbReference type="InterPro" id="IPR034812">
    <property type="entry name" value="Ppo-like_N"/>
</dbReference>
<evidence type="ECO:0000313" key="9">
    <source>
        <dbReference type="Proteomes" id="UP000799776"/>
    </source>
</evidence>
<accession>A0A9P4LWY4</accession>
<dbReference type="PRINTS" id="PR00457">
    <property type="entry name" value="ANPEROXIDASE"/>
</dbReference>
<dbReference type="CDD" id="cd09817">
    <property type="entry name" value="linoleate_diol_synthase_like"/>
    <property type="match status" value="1"/>
</dbReference>
<keyword evidence="5 6" id="KW-0408">Iron</keyword>
<dbReference type="PANTHER" id="PTHR11903:SF13">
    <property type="entry name" value="LINOLEATE 10R-LIPOXYGENASE"/>
    <property type="match status" value="1"/>
</dbReference>
<dbReference type="GO" id="GO:0004601">
    <property type="term" value="F:peroxidase activity"/>
    <property type="evidence" value="ECO:0007669"/>
    <property type="project" value="InterPro"/>
</dbReference>
<dbReference type="Pfam" id="PF00067">
    <property type="entry name" value="p450"/>
    <property type="match status" value="1"/>
</dbReference>
<reference evidence="8" key="1">
    <citation type="journal article" date="2020" name="Stud. Mycol.">
        <title>101 Dothideomycetes genomes: a test case for predicting lifestyles and emergence of pathogens.</title>
        <authorList>
            <person name="Haridas S."/>
            <person name="Albert R."/>
            <person name="Binder M."/>
            <person name="Bloem J."/>
            <person name="Labutti K."/>
            <person name="Salamov A."/>
            <person name="Andreopoulos B."/>
            <person name="Baker S."/>
            <person name="Barry K."/>
            <person name="Bills G."/>
            <person name="Bluhm B."/>
            <person name="Cannon C."/>
            <person name="Castanera R."/>
            <person name="Culley D."/>
            <person name="Daum C."/>
            <person name="Ezra D."/>
            <person name="Gonzalez J."/>
            <person name="Henrissat B."/>
            <person name="Kuo A."/>
            <person name="Liang C."/>
            <person name="Lipzen A."/>
            <person name="Lutzoni F."/>
            <person name="Magnuson J."/>
            <person name="Mondo S."/>
            <person name="Nolan M."/>
            <person name="Ohm R."/>
            <person name="Pangilinan J."/>
            <person name="Park H.-J."/>
            <person name="Ramirez L."/>
            <person name="Alfaro M."/>
            <person name="Sun H."/>
            <person name="Tritt A."/>
            <person name="Yoshinaga Y."/>
            <person name="Zwiers L.-H."/>
            <person name="Turgeon B."/>
            <person name="Goodwin S."/>
            <person name="Spatafora J."/>
            <person name="Crous P."/>
            <person name="Grigoriev I."/>
        </authorList>
    </citation>
    <scope>NUCLEOTIDE SEQUENCE</scope>
    <source>
        <strain evidence="8">CBS 121410</strain>
    </source>
</reference>
<dbReference type="Pfam" id="PF03098">
    <property type="entry name" value="An_peroxidase"/>
    <property type="match status" value="2"/>
</dbReference>
<dbReference type="Gene3D" id="1.10.630.10">
    <property type="entry name" value="Cytochrome P450"/>
    <property type="match status" value="1"/>
</dbReference>
<dbReference type="InterPro" id="IPR036396">
    <property type="entry name" value="Cyt_P450_sf"/>
</dbReference>
<dbReference type="PANTHER" id="PTHR11903">
    <property type="entry name" value="PROSTAGLANDIN G/H SYNTHASE"/>
    <property type="match status" value="1"/>
</dbReference>
<keyword evidence="4" id="KW-0560">Oxidoreductase</keyword>
<dbReference type="GO" id="GO:0016705">
    <property type="term" value="F:oxidoreductase activity, acting on paired donors, with incorporation or reduction of molecular oxygen"/>
    <property type="evidence" value="ECO:0007669"/>
    <property type="project" value="InterPro"/>
</dbReference>
<keyword evidence="6" id="KW-0349">Heme</keyword>
<dbReference type="InterPro" id="IPR037120">
    <property type="entry name" value="Haem_peroxidase_sf_animal"/>
</dbReference>
<evidence type="ECO:0000256" key="6">
    <source>
        <dbReference type="PIRSR" id="PIRSR619791-2"/>
    </source>
</evidence>
<feature type="region of interest" description="Disordered" evidence="7">
    <location>
        <begin position="1"/>
        <end position="46"/>
    </location>
</feature>